<dbReference type="InterPro" id="IPR008238">
    <property type="entry name" value="Chorismate_mutase_AroQ_euk"/>
</dbReference>
<evidence type="ECO:0000256" key="6">
    <source>
        <dbReference type="ARBA" id="ARBA00023979"/>
    </source>
</evidence>
<organism evidence="7 8">
    <name type="scientific">Physocladia obscura</name>
    <dbReference type="NCBI Taxonomy" id="109957"/>
    <lineage>
        <taxon>Eukaryota</taxon>
        <taxon>Fungi</taxon>
        <taxon>Fungi incertae sedis</taxon>
        <taxon>Chytridiomycota</taxon>
        <taxon>Chytridiomycota incertae sedis</taxon>
        <taxon>Chytridiomycetes</taxon>
        <taxon>Chytridiales</taxon>
        <taxon>Chytriomycetaceae</taxon>
        <taxon>Physocladia</taxon>
    </lineage>
</organism>
<dbReference type="PROSITE" id="PS51169">
    <property type="entry name" value="CHORISMATE_MUT_3"/>
    <property type="match status" value="1"/>
</dbReference>
<dbReference type="SUPFAM" id="SSF48600">
    <property type="entry name" value="Chorismate mutase II"/>
    <property type="match status" value="1"/>
</dbReference>
<dbReference type="EMBL" id="JADGJH010000015">
    <property type="protein sequence ID" value="KAJ3142517.1"/>
    <property type="molecule type" value="Genomic_DNA"/>
</dbReference>
<keyword evidence="4" id="KW-0584">Phenylalanine biosynthesis</keyword>
<dbReference type="AlphaFoldDB" id="A0AAD5TFS6"/>
<dbReference type="GO" id="GO:0004106">
    <property type="term" value="F:chorismate mutase activity"/>
    <property type="evidence" value="ECO:0007669"/>
    <property type="project" value="UniProtKB-EC"/>
</dbReference>
<evidence type="ECO:0000256" key="1">
    <source>
        <dbReference type="ARBA" id="ARBA00004496"/>
    </source>
</evidence>
<evidence type="ECO:0000313" key="8">
    <source>
        <dbReference type="Proteomes" id="UP001211907"/>
    </source>
</evidence>
<keyword evidence="3" id="KW-0963">Cytoplasm</keyword>
<keyword evidence="8" id="KW-1185">Reference proteome</keyword>
<keyword evidence="4" id="KW-0057">Aromatic amino acid biosynthesis</keyword>
<comment type="subcellular location">
    <subcellularLocation>
        <location evidence="1">Cytoplasm</location>
    </subcellularLocation>
</comment>
<proteinExistence type="predicted"/>
<dbReference type="GO" id="GO:0009094">
    <property type="term" value="P:L-phenylalanine biosynthetic process"/>
    <property type="evidence" value="ECO:0007669"/>
    <property type="project" value="UniProtKB-KW"/>
</dbReference>
<dbReference type="Proteomes" id="UP001211907">
    <property type="component" value="Unassembled WGS sequence"/>
</dbReference>
<comment type="catalytic activity">
    <reaction evidence="6">
        <text>chorismate = prephenate</text>
        <dbReference type="Rhea" id="RHEA:13897"/>
        <dbReference type="ChEBI" id="CHEBI:29748"/>
        <dbReference type="ChEBI" id="CHEBI:29934"/>
        <dbReference type="EC" id="5.4.99.5"/>
    </reaction>
    <physiologicalReaction direction="left-to-right" evidence="6">
        <dbReference type="Rhea" id="RHEA:13898"/>
    </physiologicalReaction>
</comment>
<protein>
    <recommendedName>
        <fullName evidence="2">chorismate mutase</fullName>
        <ecNumber evidence="2">5.4.99.5</ecNumber>
    </recommendedName>
</protein>
<evidence type="ECO:0000256" key="5">
    <source>
        <dbReference type="ARBA" id="ARBA00023235"/>
    </source>
</evidence>
<dbReference type="InterPro" id="IPR037039">
    <property type="entry name" value="CM_AroQ_sf_eucaryotic"/>
</dbReference>
<evidence type="ECO:0000256" key="3">
    <source>
        <dbReference type="ARBA" id="ARBA00022490"/>
    </source>
</evidence>
<accession>A0AAD5TFS6</accession>
<evidence type="ECO:0000256" key="4">
    <source>
        <dbReference type="ARBA" id="ARBA00023222"/>
    </source>
</evidence>
<gene>
    <name evidence="7" type="primary">ARO7</name>
    <name evidence="7" type="ORF">HK100_002186</name>
</gene>
<reference evidence="7" key="1">
    <citation type="submission" date="2020-05" db="EMBL/GenBank/DDBJ databases">
        <title>Phylogenomic resolution of chytrid fungi.</title>
        <authorList>
            <person name="Stajich J.E."/>
            <person name="Amses K."/>
            <person name="Simmons R."/>
            <person name="Seto K."/>
            <person name="Myers J."/>
            <person name="Bonds A."/>
            <person name="Quandt C.A."/>
            <person name="Barry K."/>
            <person name="Liu P."/>
            <person name="Grigoriev I."/>
            <person name="Longcore J.E."/>
            <person name="James T.Y."/>
        </authorList>
    </citation>
    <scope>NUCLEOTIDE SEQUENCE</scope>
    <source>
        <strain evidence="7">JEL0513</strain>
    </source>
</reference>
<dbReference type="Gene3D" id="1.10.590.10">
    <property type="entry name" value="Chorismate mutase, AroQ class superfamily, eukaryotic"/>
    <property type="match status" value="1"/>
</dbReference>
<evidence type="ECO:0000313" key="7">
    <source>
        <dbReference type="EMBL" id="KAJ3142517.1"/>
    </source>
</evidence>
<dbReference type="PANTHER" id="PTHR21145">
    <property type="entry name" value="CHORISMATE MUTASE"/>
    <property type="match status" value="1"/>
</dbReference>
<evidence type="ECO:0000256" key="2">
    <source>
        <dbReference type="ARBA" id="ARBA00012404"/>
    </source>
</evidence>
<dbReference type="NCBIfam" id="TIGR01802">
    <property type="entry name" value="CM_pl-yst"/>
    <property type="match status" value="1"/>
</dbReference>
<comment type="caution">
    <text evidence="7">The sequence shown here is derived from an EMBL/GenBank/DDBJ whole genome shotgun (WGS) entry which is preliminary data.</text>
</comment>
<dbReference type="PANTHER" id="PTHR21145:SF12">
    <property type="entry name" value="CHORISMATE MUTASE"/>
    <property type="match status" value="1"/>
</dbReference>
<dbReference type="InterPro" id="IPR036263">
    <property type="entry name" value="Chorismate_II_sf"/>
</dbReference>
<dbReference type="EC" id="5.4.99.5" evidence="2"/>
<keyword evidence="4" id="KW-0028">Amino-acid biosynthesis</keyword>
<dbReference type="GO" id="GO:0046417">
    <property type="term" value="P:chorismate metabolic process"/>
    <property type="evidence" value="ECO:0007669"/>
    <property type="project" value="InterPro"/>
</dbReference>
<name>A0AAD5TFS6_9FUNG</name>
<dbReference type="GO" id="GO:0005737">
    <property type="term" value="C:cytoplasm"/>
    <property type="evidence" value="ECO:0007669"/>
    <property type="project" value="UniProtKB-SubCell"/>
</dbReference>
<keyword evidence="5" id="KW-0413">Isomerase</keyword>
<sequence length="345" mass="39183">MSNFHTLPLSPTAASASGTLDKSFLNLDRIREELVQMEDSIVFGFVFDFLHATKTALIERAAFGWFLLLFPIHIELALTLSHCNNPEAQNNCTYTPNHENFEFYSPTQSSFLDYFFAEMEAVHAKVRRYTAPDQYPFTTNLPKPVLPPLIYPQLLYPNNINLNARLKDIYIEKVIPSLCKFGDDRNYGSSATKDIDALQVLSRRIHFGKFVAEAKFQDPKTQAEYIRLIKLKDRAGINALLTNLAVEERLLKRLRLKALIFGQEIGDGYTGSDISAAMDETTWQHKKDDGSSGGESDLKKRKLGGKIDPNLVVSIYEQFVIPLTKEVEVEYLMGRLEFPDFKPSV</sequence>